<dbReference type="Pfam" id="PF14380">
    <property type="entry name" value="WAK_assoc"/>
    <property type="match status" value="1"/>
</dbReference>
<name>A0AAX6FNV3_IRIPA</name>
<accession>A0AAX6FNV3</accession>
<dbReference type="EMBL" id="JANAVB010027485">
    <property type="protein sequence ID" value="KAJ6817993.1"/>
    <property type="molecule type" value="Genomic_DNA"/>
</dbReference>
<dbReference type="GO" id="GO:0016301">
    <property type="term" value="F:kinase activity"/>
    <property type="evidence" value="ECO:0007669"/>
    <property type="project" value="UniProtKB-KW"/>
</dbReference>
<dbReference type="Proteomes" id="UP001140949">
    <property type="component" value="Unassembled WGS sequence"/>
</dbReference>
<evidence type="ECO:0000256" key="2">
    <source>
        <dbReference type="ARBA" id="ARBA00022729"/>
    </source>
</evidence>
<keyword evidence="6" id="KW-0808">Transferase</keyword>
<sequence>MPFFIPACSLLRLRSGPLRLRRCNHRLPFRVDTRHDYCGYPNLNLSCTSNDANTLTITISNKNFRVTSIDYDNHLHYDKRLLYLVNTAFVRLQSCSQPNHNITVDPNLFRLSDQNTNLNLFINCTASSSSIPNIYAKMCLLSVTGQHSHYRLNNSTMNDDALGRCSSTVVVPMAHDAAARMVNGELGFGEVPQEGFSVNWPPGMGRCSNCVSSGGRCGYNGSSPVNIHASALMEHSSTRAFLRIHGQVEDIIIGGGLY</sequence>
<evidence type="ECO:0000259" key="4">
    <source>
        <dbReference type="Pfam" id="PF13947"/>
    </source>
</evidence>
<reference evidence="6" key="2">
    <citation type="submission" date="2023-04" db="EMBL/GenBank/DDBJ databases">
        <authorList>
            <person name="Bruccoleri R.E."/>
            <person name="Oakeley E.J."/>
            <person name="Faust A.-M."/>
            <person name="Dessus-Babus S."/>
            <person name="Altorfer M."/>
            <person name="Burckhardt D."/>
            <person name="Oertli M."/>
            <person name="Naumann U."/>
            <person name="Petersen F."/>
            <person name="Wong J."/>
        </authorList>
    </citation>
    <scope>NUCLEOTIDE SEQUENCE</scope>
    <source>
        <strain evidence="6">GSM-AAB239-AS_SAM_17_03QT</strain>
        <tissue evidence="6">Leaf</tissue>
    </source>
</reference>
<dbReference type="AlphaFoldDB" id="A0AAX6FNV3"/>
<evidence type="ECO:0000313" key="6">
    <source>
        <dbReference type="EMBL" id="KAJ6817993.1"/>
    </source>
</evidence>
<dbReference type="Pfam" id="PF13947">
    <property type="entry name" value="GUB_WAK_bind"/>
    <property type="match status" value="1"/>
</dbReference>
<dbReference type="PANTHER" id="PTHR33138">
    <property type="entry name" value="OS01G0690200 PROTEIN"/>
    <property type="match status" value="1"/>
</dbReference>
<evidence type="ECO:0000313" key="7">
    <source>
        <dbReference type="Proteomes" id="UP001140949"/>
    </source>
</evidence>
<gene>
    <name evidence="6" type="ORF">M6B38_408665</name>
</gene>
<evidence type="ECO:0000256" key="1">
    <source>
        <dbReference type="ARBA" id="ARBA00004167"/>
    </source>
</evidence>
<reference evidence="6" key="1">
    <citation type="journal article" date="2023" name="GigaByte">
        <title>Genome assembly of the bearded iris, Iris pallida Lam.</title>
        <authorList>
            <person name="Bruccoleri R.E."/>
            <person name="Oakeley E.J."/>
            <person name="Faust A.M.E."/>
            <person name="Altorfer M."/>
            <person name="Dessus-Babus S."/>
            <person name="Burckhardt D."/>
            <person name="Oertli M."/>
            <person name="Naumann U."/>
            <person name="Petersen F."/>
            <person name="Wong J."/>
        </authorList>
    </citation>
    <scope>NUCLEOTIDE SEQUENCE</scope>
    <source>
        <strain evidence="6">GSM-AAB239-AS_SAM_17_03QT</strain>
    </source>
</reference>
<dbReference type="GO" id="GO:0016020">
    <property type="term" value="C:membrane"/>
    <property type="evidence" value="ECO:0007669"/>
    <property type="project" value="UniProtKB-SubCell"/>
</dbReference>
<keyword evidence="6" id="KW-0418">Kinase</keyword>
<keyword evidence="3" id="KW-0325">Glycoprotein</keyword>
<dbReference type="InterPro" id="IPR025287">
    <property type="entry name" value="WAK_GUB"/>
</dbReference>
<feature type="domain" description="Wall-associated receptor kinase C-terminal" evidence="5">
    <location>
        <begin position="151"/>
        <end position="223"/>
    </location>
</feature>
<keyword evidence="6" id="KW-0675">Receptor</keyword>
<dbReference type="PANTHER" id="PTHR33138:SF75">
    <property type="entry name" value="WALL-ASSOCIATED RECEPTOR KINASE GALACTURONAN-BINDING DOMAIN-CONTAINING PROTEIN"/>
    <property type="match status" value="1"/>
</dbReference>
<evidence type="ECO:0000259" key="5">
    <source>
        <dbReference type="Pfam" id="PF14380"/>
    </source>
</evidence>
<dbReference type="GO" id="GO:0030247">
    <property type="term" value="F:polysaccharide binding"/>
    <property type="evidence" value="ECO:0007669"/>
    <property type="project" value="InterPro"/>
</dbReference>
<proteinExistence type="predicted"/>
<organism evidence="6 7">
    <name type="scientific">Iris pallida</name>
    <name type="common">Sweet iris</name>
    <dbReference type="NCBI Taxonomy" id="29817"/>
    <lineage>
        <taxon>Eukaryota</taxon>
        <taxon>Viridiplantae</taxon>
        <taxon>Streptophyta</taxon>
        <taxon>Embryophyta</taxon>
        <taxon>Tracheophyta</taxon>
        <taxon>Spermatophyta</taxon>
        <taxon>Magnoliopsida</taxon>
        <taxon>Liliopsida</taxon>
        <taxon>Asparagales</taxon>
        <taxon>Iridaceae</taxon>
        <taxon>Iridoideae</taxon>
        <taxon>Irideae</taxon>
        <taxon>Iris</taxon>
    </lineage>
</organism>
<feature type="domain" description="Wall-associated receptor kinase galacturonan-binding" evidence="4">
    <location>
        <begin position="26"/>
        <end position="74"/>
    </location>
</feature>
<protein>
    <submittedName>
        <fullName evidence="6">LEAF RUST 10 DISEASE-RESISTANCE LOCUS RECEPTOR-LIKE PROTEIN KINASE-like 2.5</fullName>
    </submittedName>
</protein>
<comment type="subcellular location">
    <subcellularLocation>
        <location evidence="1">Membrane</location>
        <topology evidence="1">Single-pass membrane protein</topology>
    </subcellularLocation>
</comment>
<evidence type="ECO:0000256" key="3">
    <source>
        <dbReference type="ARBA" id="ARBA00023180"/>
    </source>
</evidence>
<keyword evidence="2" id="KW-0732">Signal</keyword>
<dbReference type="InterPro" id="IPR032872">
    <property type="entry name" value="WAK_assoc_C"/>
</dbReference>
<comment type="caution">
    <text evidence="6">The sequence shown here is derived from an EMBL/GenBank/DDBJ whole genome shotgun (WGS) entry which is preliminary data.</text>
</comment>
<keyword evidence="7" id="KW-1185">Reference proteome</keyword>